<sequence length="99" mass="11019">MAAWRRREEEKAGSCRGDEADRELLHPGDYEHTLAQEELTDRKSSAKAEPNGLAVFSLCVPLIPLKKDWCSDLTPGVIFLARGLRVTAAVSIARLYRHG</sequence>
<keyword evidence="3" id="KW-1185">Reference proteome</keyword>
<evidence type="ECO:0000256" key="1">
    <source>
        <dbReference type="SAM" id="MobiDB-lite"/>
    </source>
</evidence>
<reference evidence="2 3" key="1">
    <citation type="journal article" date="2019" name="Sci. Rep.">
        <title>A high-quality genome of Eragrostis curvula grass provides insights into Poaceae evolution and supports new strategies to enhance forage quality.</title>
        <authorList>
            <person name="Carballo J."/>
            <person name="Santos B.A.C.M."/>
            <person name="Zappacosta D."/>
            <person name="Garbus I."/>
            <person name="Selva J.P."/>
            <person name="Gallo C.A."/>
            <person name="Diaz A."/>
            <person name="Albertini E."/>
            <person name="Caccamo M."/>
            <person name="Echenique V."/>
        </authorList>
    </citation>
    <scope>NUCLEOTIDE SEQUENCE [LARGE SCALE GENOMIC DNA]</scope>
    <source>
        <strain evidence="3">cv. Victoria</strain>
        <tissue evidence="2">Leaf</tissue>
    </source>
</reference>
<comment type="caution">
    <text evidence="2">The sequence shown here is derived from an EMBL/GenBank/DDBJ whole genome shotgun (WGS) entry which is preliminary data.</text>
</comment>
<feature type="region of interest" description="Disordered" evidence="1">
    <location>
        <begin position="1"/>
        <end position="22"/>
    </location>
</feature>
<evidence type="ECO:0000313" key="2">
    <source>
        <dbReference type="EMBL" id="TVU43463.1"/>
    </source>
</evidence>
<name>A0A5J9W685_9POAL</name>
<evidence type="ECO:0000313" key="3">
    <source>
        <dbReference type="Proteomes" id="UP000324897"/>
    </source>
</evidence>
<gene>
    <name evidence="2" type="ORF">EJB05_09938</name>
</gene>
<accession>A0A5J9W685</accession>
<dbReference type="Gramene" id="TVU43463">
    <property type="protein sequence ID" value="TVU43463"/>
    <property type="gene ID" value="EJB05_09938"/>
</dbReference>
<proteinExistence type="predicted"/>
<dbReference type="EMBL" id="RWGY01000005">
    <property type="protein sequence ID" value="TVU43463.1"/>
    <property type="molecule type" value="Genomic_DNA"/>
</dbReference>
<dbReference type="AlphaFoldDB" id="A0A5J9W685"/>
<organism evidence="2 3">
    <name type="scientific">Eragrostis curvula</name>
    <name type="common">weeping love grass</name>
    <dbReference type="NCBI Taxonomy" id="38414"/>
    <lineage>
        <taxon>Eukaryota</taxon>
        <taxon>Viridiplantae</taxon>
        <taxon>Streptophyta</taxon>
        <taxon>Embryophyta</taxon>
        <taxon>Tracheophyta</taxon>
        <taxon>Spermatophyta</taxon>
        <taxon>Magnoliopsida</taxon>
        <taxon>Liliopsida</taxon>
        <taxon>Poales</taxon>
        <taxon>Poaceae</taxon>
        <taxon>PACMAD clade</taxon>
        <taxon>Chloridoideae</taxon>
        <taxon>Eragrostideae</taxon>
        <taxon>Eragrostidinae</taxon>
        <taxon>Eragrostis</taxon>
    </lineage>
</organism>
<dbReference type="Proteomes" id="UP000324897">
    <property type="component" value="Unassembled WGS sequence"/>
</dbReference>
<protein>
    <submittedName>
        <fullName evidence="2">Uncharacterized protein</fullName>
    </submittedName>
</protein>